<organism evidence="2 3">
    <name type="scientific">Methanobrevibacter cuticularis</name>
    <dbReference type="NCBI Taxonomy" id="47311"/>
    <lineage>
        <taxon>Archaea</taxon>
        <taxon>Methanobacteriati</taxon>
        <taxon>Methanobacteriota</taxon>
        <taxon>Methanomada group</taxon>
        <taxon>Methanobacteria</taxon>
        <taxon>Methanobacteriales</taxon>
        <taxon>Methanobacteriaceae</taxon>
        <taxon>Methanobrevibacter</taxon>
    </lineage>
</organism>
<reference evidence="2 3" key="1">
    <citation type="submission" date="2016-04" db="EMBL/GenBank/DDBJ databases">
        <title>Genome sequence of Methanobrevibacter cuticularis DSM 11139.</title>
        <authorList>
            <person name="Poehlein A."/>
            <person name="Seedorf H."/>
            <person name="Daniel R."/>
        </authorList>
    </citation>
    <scope>NUCLEOTIDE SEQUENCE [LARGE SCALE GENOMIC DNA]</scope>
    <source>
        <strain evidence="2 3">DSM 11139</strain>
    </source>
</reference>
<dbReference type="PATRIC" id="fig|47311.3.peg.467"/>
<dbReference type="OrthoDB" id="42298at2157"/>
<comment type="caution">
    <text evidence="2">The sequence shown here is derived from an EMBL/GenBank/DDBJ whole genome shotgun (WGS) entry which is preliminary data.</text>
</comment>
<evidence type="ECO:0000256" key="1">
    <source>
        <dbReference type="SAM" id="MobiDB-lite"/>
    </source>
</evidence>
<proteinExistence type="predicted"/>
<sequence length="319" mass="36553">MTEKKYVENYYQGIYLTETILGNPNGDFVDNSPRNIDGNVFTTDKCIKYNIRSYIHNTIENIDKKENIVFFYPRLIDKATQSDAKYQTRSDVFNYLFKKDFDKMVDNSPDVRMFGGTFTFDDDPKQIYGPIQLSYGVDLNNAQILRHQIGSPFSNENGKQKSPGSEAVVDDAIISYDITINPNSHPDLLLENDLDLFKKSLWFGTNSRTTSSKKTNSKLLILIKFKSSDSNTVLNIGEINQLICIDNKNERNNGNKLIKVDTTKLNKKLEKYEGYIESIEVYQDSDDVEIDLNFSKDSDEKGNSIPITYHDPTELLDDD</sequence>
<evidence type="ECO:0008006" key="4">
    <source>
        <dbReference type="Google" id="ProtNLM"/>
    </source>
</evidence>
<evidence type="ECO:0000313" key="2">
    <source>
        <dbReference type="EMBL" id="KZX17001.1"/>
    </source>
</evidence>
<protein>
    <recommendedName>
        <fullName evidence="4">CRISPR-associated protein</fullName>
    </recommendedName>
</protein>
<dbReference type="AlphaFoldDB" id="A0A166ETP5"/>
<keyword evidence="3" id="KW-1185">Reference proteome</keyword>
<name>A0A166ETP5_9EURY</name>
<dbReference type="STRING" id="47311.MBCUT_04040"/>
<dbReference type="RefSeq" id="WP_067258271.1">
    <property type="nucleotide sequence ID" value="NZ_LWMW01000075.1"/>
</dbReference>
<dbReference type="Proteomes" id="UP000077275">
    <property type="component" value="Unassembled WGS sequence"/>
</dbReference>
<dbReference type="Pfam" id="PF05107">
    <property type="entry name" value="Cas_Cas7"/>
    <property type="match status" value="1"/>
</dbReference>
<dbReference type="InterPro" id="IPR006482">
    <property type="entry name" value="Cas7_Csh2/Csh2"/>
</dbReference>
<gene>
    <name evidence="2" type="ORF">MBCUT_04040</name>
</gene>
<dbReference type="EMBL" id="LWMW01000075">
    <property type="protein sequence ID" value="KZX17001.1"/>
    <property type="molecule type" value="Genomic_DNA"/>
</dbReference>
<feature type="region of interest" description="Disordered" evidence="1">
    <location>
        <begin position="294"/>
        <end position="319"/>
    </location>
</feature>
<accession>A0A166ETP5</accession>
<dbReference type="GO" id="GO:0043571">
    <property type="term" value="P:maintenance of CRISPR repeat elements"/>
    <property type="evidence" value="ECO:0007669"/>
    <property type="project" value="InterPro"/>
</dbReference>
<evidence type="ECO:0000313" key="3">
    <source>
        <dbReference type="Proteomes" id="UP000077275"/>
    </source>
</evidence>